<dbReference type="EMBL" id="CAWUPB010000913">
    <property type="protein sequence ID" value="CAK7330899.1"/>
    <property type="molecule type" value="Genomic_DNA"/>
</dbReference>
<protein>
    <recommendedName>
        <fullName evidence="1">Integrase zinc-binding domain-containing protein</fullName>
    </recommendedName>
</protein>
<accession>A0AAV1RBD6</accession>
<dbReference type="Pfam" id="PF17921">
    <property type="entry name" value="Integrase_H2C2"/>
    <property type="match status" value="1"/>
</dbReference>
<keyword evidence="3" id="KW-1185">Reference proteome</keyword>
<evidence type="ECO:0000313" key="3">
    <source>
        <dbReference type="Proteomes" id="UP001314170"/>
    </source>
</evidence>
<gene>
    <name evidence="2" type="ORF">DCAF_LOCUS8195</name>
</gene>
<name>A0AAV1RBD6_9ROSI</name>
<organism evidence="2 3">
    <name type="scientific">Dovyalis caffra</name>
    <dbReference type="NCBI Taxonomy" id="77055"/>
    <lineage>
        <taxon>Eukaryota</taxon>
        <taxon>Viridiplantae</taxon>
        <taxon>Streptophyta</taxon>
        <taxon>Embryophyta</taxon>
        <taxon>Tracheophyta</taxon>
        <taxon>Spermatophyta</taxon>
        <taxon>Magnoliopsida</taxon>
        <taxon>eudicotyledons</taxon>
        <taxon>Gunneridae</taxon>
        <taxon>Pentapetalae</taxon>
        <taxon>rosids</taxon>
        <taxon>fabids</taxon>
        <taxon>Malpighiales</taxon>
        <taxon>Salicaceae</taxon>
        <taxon>Flacourtieae</taxon>
        <taxon>Dovyalis</taxon>
    </lineage>
</organism>
<proteinExistence type="predicted"/>
<comment type="caution">
    <text evidence="2">The sequence shown here is derived from an EMBL/GenBank/DDBJ whole genome shotgun (WGS) entry which is preliminary data.</text>
</comment>
<dbReference type="Proteomes" id="UP001314170">
    <property type="component" value="Unassembled WGS sequence"/>
</dbReference>
<reference evidence="2 3" key="1">
    <citation type="submission" date="2024-01" db="EMBL/GenBank/DDBJ databases">
        <authorList>
            <person name="Waweru B."/>
        </authorList>
    </citation>
    <scope>NUCLEOTIDE SEQUENCE [LARGE SCALE GENOMIC DNA]</scope>
</reference>
<evidence type="ECO:0000259" key="1">
    <source>
        <dbReference type="Pfam" id="PF17921"/>
    </source>
</evidence>
<dbReference type="InterPro" id="IPR041588">
    <property type="entry name" value="Integrase_H2C2"/>
</dbReference>
<feature type="domain" description="Integrase zinc-binding" evidence="1">
    <location>
        <begin position="44"/>
        <end position="80"/>
    </location>
</feature>
<evidence type="ECO:0000313" key="2">
    <source>
        <dbReference type="EMBL" id="CAK7330899.1"/>
    </source>
</evidence>
<sequence length="131" mass="14713">MISNLSEIKKLLTIGKNVKVQSSYEKDEEGEGIDCCSSSGCCSLSMVHENIVGGNGGVKKAYKRIKQLFCWPDLKKKVNEMGASLCRWLAAYNELVDENLVWARFTLELQDQNLDKVLYCDKAHKNPALPQ</sequence>
<dbReference type="AlphaFoldDB" id="A0AAV1RBD6"/>